<feature type="region of interest" description="Disordered" evidence="1">
    <location>
        <begin position="1"/>
        <end position="43"/>
    </location>
</feature>
<reference evidence="3" key="1">
    <citation type="journal article" date="2015" name="Nature">
        <title>Complex archaea that bridge the gap between prokaryotes and eukaryotes.</title>
        <authorList>
            <person name="Spang A."/>
            <person name="Saw J.H."/>
            <person name="Jorgensen S.L."/>
            <person name="Zaremba-Niedzwiedzka K."/>
            <person name="Martijn J."/>
            <person name="Lind A.E."/>
            <person name="van Eijk R."/>
            <person name="Schleper C."/>
            <person name="Guy L."/>
            <person name="Ettema T.J."/>
        </authorList>
    </citation>
    <scope>NUCLEOTIDE SEQUENCE</scope>
</reference>
<comment type="caution">
    <text evidence="3">The sequence shown here is derived from an EMBL/GenBank/DDBJ whole genome shotgun (WGS) entry which is preliminary data.</text>
</comment>
<accession>A0A0F8ZZP0</accession>
<gene>
    <name evidence="3" type="ORF">LCGC14_2974620</name>
</gene>
<proteinExistence type="predicted"/>
<evidence type="ECO:0000256" key="1">
    <source>
        <dbReference type="SAM" id="MobiDB-lite"/>
    </source>
</evidence>
<keyword evidence="2" id="KW-0812">Transmembrane</keyword>
<dbReference type="AlphaFoldDB" id="A0A0F8ZZP0"/>
<organism evidence="3">
    <name type="scientific">marine sediment metagenome</name>
    <dbReference type="NCBI Taxonomy" id="412755"/>
    <lineage>
        <taxon>unclassified sequences</taxon>
        <taxon>metagenomes</taxon>
        <taxon>ecological metagenomes</taxon>
    </lineage>
</organism>
<feature type="compositionally biased region" description="Low complexity" evidence="1">
    <location>
        <begin position="8"/>
        <end position="19"/>
    </location>
</feature>
<feature type="compositionally biased region" description="Low complexity" evidence="1">
    <location>
        <begin position="28"/>
        <end position="40"/>
    </location>
</feature>
<name>A0A0F8ZZP0_9ZZZZ</name>
<evidence type="ECO:0000256" key="2">
    <source>
        <dbReference type="SAM" id="Phobius"/>
    </source>
</evidence>
<sequence>AYQRDTCAAETPAAGEAAPVQMPDADTAEAPSAPGEAEAPTDGGIDALTAAEIALAAALGVLVAGSLALAFAGRKR</sequence>
<dbReference type="EMBL" id="LAZR01060578">
    <property type="protein sequence ID" value="KKK65391.1"/>
    <property type="molecule type" value="Genomic_DNA"/>
</dbReference>
<feature type="non-terminal residue" evidence="3">
    <location>
        <position position="1"/>
    </location>
</feature>
<feature type="transmembrane region" description="Helical" evidence="2">
    <location>
        <begin position="53"/>
        <end position="72"/>
    </location>
</feature>
<keyword evidence="2" id="KW-1133">Transmembrane helix</keyword>
<protein>
    <submittedName>
        <fullName evidence="3">Uncharacterized protein</fullName>
    </submittedName>
</protein>
<keyword evidence="2" id="KW-0472">Membrane</keyword>
<evidence type="ECO:0000313" key="3">
    <source>
        <dbReference type="EMBL" id="KKK65391.1"/>
    </source>
</evidence>